<evidence type="ECO:0000256" key="1">
    <source>
        <dbReference type="ARBA" id="ARBA00001946"/>
    </source>
</evidence>
<comment type="cofactor">
    <cofactor evidence="1">
        <name>Mg(2+)</name>
        <dbReference type="ChEBI" id="CHEBI:18420"/>
    </cofactor>
</comment>
<organism evidence="6 7">
    <name type="scientific">Pectobacterium parmentieri</name>
    <dbReference type="NCBI Taxonomy" id="1905730"/>
    <lineage>
        <taxon>Bacteria</taxon>
        <taxon>Pseudomonadati</taxon>
        <taxon>Pseudomonadota</taxon>
        <taxon>Gammaproteobacteria</taxon>
        <taxon>Enterobacterales</taxon>
        <taxon>Pectobacteriaceae</taxon>
        <taxon>Pectobacterium</taxon>
    </lineage>
</organism>
<dbReference type="GO" id="GO:0004518">
    <property type="term" value="F:nuclease activity"/>
    <property type="evidence" value="ECO:0007669"/>
    <property type="project" value="UniProtKB-KW"/>
</dbReference>
<dbReference type="AlphaFoldDB" id="A0A0H3I8B5"/>
<protein>
    <submittedName>
        <fullName evidence="6">VRR-NUC domain protein</fullName>
    </submittedName>
</protein>
<dbReference type="eggNOG" id="ENOG5030JIG">
    <property type="taxonomic scope" value="Bacteria"/>
</dbReference>
<dbReference type="SMART" id="SM00990">
    <property type="entry name" value="VRR_NUC"/>
    <property type="match status" value="1"/>
</dbReference>
<dbReference type="Pfam" id="PF08774">
    <property type="entry name" value="VRR_NUC"/>
    <property type="match status" value="1"/>
</dbReference>
<proteinExistence type="predicted"/>
<dbReference type="RefSeq" id="WP_014701196.1">
    <property type="nucleotide sequence ID" value="NC_017845.1"/>
</dbReference>
<name>A0A0H3I8B5_PECPM</name>
<evidence type="ECO:0000313" key="7">
    <source>
        <dbReference type="Proteomes" id="UP000008044"/>
    </source>
</evidence>
<gene>
    <name evidence="6" type="ordered locus">W5S_3675</name>
</gene>
<feature type="domain" description="VRR-NUC" evidence="5">
    <location>
        <begin position="75"/>
        <end position="201"/>
    </location>
</feature>
<evidence type="ECO:0000256" key="3">
    <source>
        <dbReference type="ARBA" id="ARBA00022801"/>
    </source>
</evidence>
<dbReference type="InterPro" id="IPR014883">
    <property type="entry name" value="VRR_NUC"/>
</dbReference>
<evidence type="ECO:0000313" key="6">
    <source>
        <dbReference type="EMBL" id="AFI91738.1"/>
    </source>
</evidence>
<keyword evidence="4" id="KW-0472">Membrane</keyword>
<keyword evidence="4" id="KW-0812">Transmembrane</keyword>
<dbReference type="PATRIC" id="fig|1166016.3.peg.3735"/>
<dbReference type="EMBL" id="CP003415">
    <property type="protein sequence ID" value="AFI91738.1"/>
    <property type="molecule type" value="Genomic_DNA"/>
</dbReference>
<dbReference type="KEGG" id="pec:W5S_3675"/>
<dbReference type="GO" id="GO:0016788">
    <property type="term" value="F:hydrolase activity, acting on ester bonds"/>
    <property type="evidence" value="ECO:0007669"/>
    <property type="project" value="InterPro"/>
</dbReference>
<evidence type="ECO:0000259" key="5">
    <source>
        <dbReference type="SMART" id="SM00990"/>
    </source>
</evidence>
<evidence type="ECO:0000256" key="4">
    <source>
        <dbReference type="SAM" id="Phobius"/>
    </source>
</evidence>
<accession>A0A0H3I8B5</accession>
<dbReference type="HOGENOM" id="CLU_642120_0_0_6"/>
<keyword evidence="4" id="KW-1133">Transmembrane helix</keyword>
<dbReference type="Proteomes" id="UP000008044">
    <property type="component" value="Chromosome"/>
</dbReference>
<evidence type="ECO:0000256" key="2">
    <source>
        <dbReference type="ARBA" id="ARBA00022722"/>
    </source>
</evidence>
<dbReference type="STRING" id="1905730.W5S_3675"/>
<feature type="transmembrane region" description="Helical" evidence="4">
    <location>
        <begin position="429"/>
        <end position="448"/>
    </location>
</feature>
<reference evidence="6 7" key="1">
    <citation type="journal article" date="2012" name="J. Bacteriol.">
        <title>Genome sequence of Pectobacterium sp. strain SCC3193.</title>
        <authorList>
            <person name="Koskinen J.P."/>
            <person name="Laine P."/>
            <person name="Niemi O."/>
            <person name="Nykyri J."/>
            <person name="Harjunpaa H."/>
            <person name="Auvinen P."/>
            <person name="Paulin L."/>
            <person name="Pirhonen M."/>
            <person name="Palva T."/>
            <person name="Holm L."/>
        </authorList>
    </citation>
    <scope>NUCLEOTIDE SEQUENCE [LARGE SCALE GENOMIC DNA]</scope>
    <source>
        <strain evidence="6 7">SCC3193</strain>
    </source>
</reference>
<keyword evidence="2" id="KW-0540">Nuclease</keyword>
<feature type="transmembrane region" description="Helical" evidence="4">
    <location>
        <begin position="399"/>
        <end position="423"/>
    </location>
</feature>
<keyword evidence="3" id="KW-0378">Hydrolase</keyword>
<sequence>MSNPGSLCPAVTSITCTMERGKFPADADPCYLAQKAELAMRMPRRIITKTGQVHSLKQLVMSSLIRIEEYKAHYLWAYKAEVVFAIADPVPLPMLATSETSKKAYGDNLPHSSNPFAKPSPENWVKHRVSRIRRPDIILVNDPTRRWPGLGATYFDGKTYRDNLKMLIEVKFPRDTLSKGQRNDYILIATNSRFGVMRIEDNRTEKQKTYDEQYNAATRATAARYALLPPITAEQDTLQPVPIPAPPPEGAPGTLPQPLPHNLPLLSTTPWTDQPSVEDWVRFGDEVSSLTEQGWEFVRDSTREAFRPFGAWVSEKGNWLCQEVIDPVTRQARYTLSWFSDKTSEIITWTFTQIQALWKTVQAGMDITLDYLQQIDWVQILHDIGDGTVQLAIKVAERVVTHIVISAIAGALVLAVTAIAAAITAGGPALAALLSALAAVGGGTLAIAN</sequence>